<evidence type="ECO:0000313" key="2">
    <source>
        <dbReference type="Proteomes" id="UP000092876"/>
    </source>
</evidence>
<proteinExistence type="predicted"/>
<gene>
    <name evidence="1" type="ORF">VAT7223_03246</name>
</gene>
<dbReference type="EMBL" id="FLQP01000048">
    <property type="protein sequence ID" value="SBS66565.1"/>
    <property type="molecule type" value="Genomic_DNA"/>
</dbReference>
<protein>
    <submittedName>
        <fullName evidence="1">Uncharacterized protein</fullName>
    </submittedName>
</protein>
<organism evidence="1 2">
    <name type="scientific">Vibrio atlanticus</name>
    <dbReference type="NCBI Taxonomy" id="693153"/>
    <lineage>
        <taxon>Bacteria</taxon>
        <taxon>Pseudomonadati</taxon>
        <taxon>Pseudomonadota</taxon>
        <taxon>Gammaproteobacteria</taxon>
        <taxon>Vibrionales</taxon>
        <taxon>Vibrionaceae</taxon>
        <taxon>Vibrio</taxon>
    </lineage>
</organism>
<accession>A0A1C3IYP9</accession>
<reference evidence="2" key="1">
    <citation type="submission" date="2016-06" db="EMBL/GenBank/DDBJ databases">
        <authorList>
            <person name="Rodrigo-Torres Lidia"/>
            <person name="Arahal R.David."/>
        </authorList>
    </citation>
    <scope>NUCLEOTIDE SEQUENCE [LARGE SCALE GENOMIC DNA]</scope>
    <source>
        <strain evidence="2">CECT 7223</strain>
    </source>
</reference>
<evidence type="ECO:0000313" key="1">
    <source>
        <dbReference type="EMBL" id="SBS66565.1"/>
    </source>
</evidence>
<name>A0A1C3IYP9_9VIBR</name>
<dbReference type="Proteomes" id="UP000092876">
    <property type="component" value="Unassembled WGS sequence"/>
</dbReference>
<dbReference type="AlphaFoldDB" id="A0A1C3IYP9"/>
<sequence>MGRELIVYVIWCGGHQLVFEVCMSLGSLTHFCPETCLTSTVIALIGTKAP</sequence>